<feature type="chain" id="PRO_5024466561" description="non-specific serine/threonine protein kinase" evidence="20">
    <location>
        <begin position="34"/>
        <end position="652"/>
    </location>
</feature>
<dbReference type="SUPFAM" id="SSF56112">
    <property type="entry name" value="Protein kinase-like (PK-like)"/>
    <property type="match status" value="1"/>
</dbReference>
<keyword evidence="5" id="KW-0808">Transferase</keyword>
<evidence type="ECO:0000256" key="5">
    <source>
        <dbReference type="ARBA" id="ARBA00022679"/>
    </source>
</evidence>
<dbReference type="GO" id="GO:0048544">
    <property type="term" value="P:recognition of pollen"/>
    <property type="evidence" value="ECO:0007669"/>
    <property type="project" value="InterPro"/>
</dbReference>
<keyword evidence="9" id="KW-0418">Kinase</keyword>
<keyword evidence="4" id="KW-0245">EGF-like domain</keyword>
<evidence type="ECO:0000256" key="9">
    <source>
        <dbReference type="ARBA" id="ARBA00022777"/>
    </source>
</evidence>
<keyword evidence="12 19" id="KW-0472">Membrane</keyword>
<dbReference type="Gramene" id="ONK71849">
    <property type="protein sequence ID" value="ONK71849"/>
    <property type="gene ID" value="A4U43_C04F13020"/>
</dbReference>
<dbReference type="EMBL" id="CM007384">
    <property type="protein sequence ID" value="ONK71849.1"/>
    <property type="molecule type" value="Genomic_DNA"/>
</dbReference>
<dbReference type="InterPro" id="IPR000858">
    <property type="entry name" value="S_locus_glycoprot_dom"/>
</dbReference>
<evidence type="ECO:0000256" key="11">
    <source>
        <dbReference type="ARBA" id="ARBA00022989"/>
    </source>
</evidence>
<gene>
    <name evidence="24" type="ORF">A4U43_C04F13020</name>
</gene>
<evidence type="ECO:0000256" key="13">
    <source>
        <dbReference type="ARBA" id="ARBA00023157"/>
    </source>
</evidence>
<evidence type="ECO:0000313" key="25">
    <source>
        <dbReference type="Proteomes" id="UP000243459"/>
    </source>
</evidence>
<feature type="binding site" evidence="18">
    <location>
        <position position="526"/>
    </location>
    <ligand>
        <name>ATP</name>
        <dbReference type="ChEBI" id="CHEBI:30616"/>
    </ligand>
</feature>
<dbReference type="EC" id="2.7.11.1" evidence="2"/>
<dbReference type="SMART" id="SM00473">
    <property type="entry name" value="PAN_AP"/>
    <property type="match status" value="1"/>
</dbReference>
<evidence type="ECO:0000256" key="19">
    <source>
        <dbReference type="SAM" id="Phobius"/>
    </source>
</evidence>
<dbReference type="PANTHER" id="PTHR32444">
    <property type="entry name" value="BULB-TYPE LECTIN DOMAIN-CONTAINING PROTEIN"/>
    <property type="match status" value="1"/>
</dbReference>
<evidence type="ECO:0000256" key="16">
    <source>
        <dbReference type="ARBA" id="ARBA00047899"/>
    </source>
</evidence>
<dbReference type="InterPro" id="IPR036426">
    <property type="entry name" value="Bulb-type_lectin_dom_sf"/>
</dbReference>
<name>A0A5P1F4Y8_ASPOF</name>
<dbReference type="InterPro" id="IPR003609">
    <property type="entry name" value="Pan_app"/>
</dbReference>
<keyword evidence="14" id="KW-0675">Receptor</keyword>
<dbReference type="PROSITE" id="PS50948">
    <property type="entry name" value="PAN"/>
    <property type="match status" value="1"/>
</dbReference>
<dbReference type="OMA" id="CPGMASC"/>
<dbReference type="GO" id="GO:0016020">
    <property type="term" value="C:membrane"/>
    <property type="evidence" value="ECO:0007669"/>
    <property type="project" value="UniProtKB-SubCell"/>
</dbReference>
<dbReference type="Pfam" id="PF00954">
    <property type="entry name" value="S_locus_glycop"/>
    <property type="match status" value="1"/>
</dbReference>
<evidence type="ECO:0000256" key="17">
    <source>
        <dbReference type="ARBA" id="ARBA00048679"/>
    </source>
</evidence>
<feature type="domain" description="Apple" evidence="23">
    <location>
        <begin position="351"/>
        <end position="434"/>
    </location>
</feature>
<evidence type="ECO:0000256" key="2">
    <source>
        <dbReference type="ARBA" id="ARBA00012513"/>
    </source>
</evidence>
<dbReference type="GO" id="GO:0051707">
    <property type="term" value="P:response to other organism"/>
    <property type="evidence" value="ECO:0007669"/>
    <property type="project" value="UniProtKB-ARBA"/>
</dbReference>
<keyword evidence="11 19" id="KW-1133">Transmembrane helix</keyword>
<dbReference type="Gene3D" id="2.90.10.10">
    <property type="entry name" value="Bulb-type lectin domain"/>
    <property type="match status" value="1"/>
</dbReference>
<dbReference type="CDD" id="cd01098">
    <property type="entry name" value="PAN_AP_plant"/>
    <property type="match status" value="1"/>
</dbReference>
<accession>A0A5P1F4Y8</accession>
<feature type="signal peptide" evidence="20">
    <location>
        <begin position="1"/>
        <end position="33"/>
    </location>
</feature>
<dbReference type="Pfam" id="PF07714">
    <property type="entry name" value="PK_Tyr_Ser-Thr"/>
    <property type="match status" value="1"/>
</dbReference>
<evidence type="ECO:0000256" key="15">
    <source>
        <dbReference type="ARBA" id="ARBA00023180"/>
    </source>
</evidence>
<evidence type="ECO:0000256" key="4">
    <source>
        <dbReference type="ARBA" id="ARBA00022536"/>
    </source>
</evidence>
<dbReference type="GO" id="GO:0004674">
    <property type="term" value="F:protein serine/threonine kinase activity"/>
    <property type="evidence" value="ECO:0007669"/>
    <property type="project" value="UniProtKB-KW"/>
</dbReference>
<evidence type="ECO:0000256" key="14">
    <source>
        <dbReference type="ARBA" id="ARBA00023170"/>
    </source>
</evidence>
<keyword evidence="8 18" id="KW-0547">Nucleotide-binding</keyword>
<dbReference type="FunFam" id="2.90.10.10:FF:000002">
    <property type="entry name" value="Serine/threonine-protein kinase"/>
    <property type="match status" value="1"/>
</dbReference>
<keyword evidence="15" id="KW-0325">Glycoprotein</keyword>
<feature type="domain" description="Protein kinase" evidence="21">
    <location>
        <begin position="498"/>
        <end position="652"/>
    </location>
</feature>
<proteinExistence type="predicted"/>
<dbReference type="InterPro" id="IPR011009">
    <property type="entry name" value="Kinase-like_dom_sf"/>
</dbReference>
<evidence type="ECO:0000256" key="6">
    <source>
        <dbReference type="ARBA" id="ARBA00022692"/>
    </source>
</evidence>
<dbReference type="GO" id="GO:0005524">
    <property type="term" value="F:ATP binding"/>
    <property type="evidence" value="ECO:0007669"/>
    <property type="project" value="UniProtKB-UniRule"/>
</dbReference>
<dbReference type="CDD" id="cd00028">
    <property type="entry name" value="B_lectin"/>
    <property type="match status" value="1"/>
</dbReference>
<dbReference type="InterPro" id="IPR000719">
    <property type="entry name" value="Prot_kinase_dom"/>
</dbReference>
<dbReference type="Pfam" id="PF08276">
    <property type="entry name" value="PAN_2"/>
    <property type="match status" value="1"/>
</dbReference>
<organism evidence="24 25">
    <name type="scientific">Asparagus officinalis</name>
    <name type="common">Garden asparagus</name>
    <dbReference type="NCBI Taxonomy" id="4686"/>
    <lineage>
        <taxon>Eukaryota</taxon>
        <taxon>Viridiplantae</taxon>
        <taxon>Streptophyta</taxon>
        <taxon>Embryophyta</taxon>
        <taxon>Tracheophyta</taxon>
        <taxon>Spermatophyta</taxon>
        <taxon>Magnoliopsida</taxon>
        <taxon>Liliopsida</taxon>
        <taxon>Asparagales</taxon>
        <taxon>Asparagaceae</taxon>
        <taxon>Asparagoideae</taxon>
        <taxon>Asparagus</taxon>
    </lineage>
</organism>
<feature type="domain" description="Bulb-type lectin" evidence="22">
    <location>
        <begin position="34"/>
        <end position="159"/>
    </location>
</feature>
<dbReference type="InterPro" id="IPR017441">
    <property type="entry name" value="Protein_kinase_ATP_BS"/>
</dbReference>
<keyword evidence="6 19" id="KW-0812">Transmembrane</keyword>
<keyword evidence="13" id="KW-1015">Disulfide bond</keyword>
<evidence type="ECO:0000259" key="22">
    <source>
        <dbReference type="PROSITE" id="PS50927"/>
    </source>
</evidence>
<dbReference type="Pfam" id="PF01453">
    <property type="entry name" value="B_lectin"/>
    <property type="match status" value="1"/>
</dbReference>
<evidence type="ECO:0000256" key="20">
    <source>
        <dbReference type="SAM" id="SignalP"/>
    </source>
</evidence>
<dbReference type="PANTHER" id="PTHR32444:SF247">
    <property type="entry name" value="OS01G0958200 PROTEIN"/>
    <property type="match status" value="1"/>
</dbReference>
<evidence type="ECO:0000259" key="23">
    <source>
        <dbReference type="PROSITE" id="PS50948"/>
    </source>
</evidence>
<evidence type="ECO:0000256" key="18">
    <source>
        <dbReference type="PROSITE-ProRule" id="PRU10141"/>
    </source>
</evidence>
<dbReference type="Proteomes" id="UP000243459">
    <property type="component" value="Chromosome 4"/>
</dbReference>
<evidence type="ECO:0000256" key="3">
    <source>
        <dbReference type="ARBA" id="ARBA00022527"/>
    </source>
</evidence>
<protein>
    <recommendedName>
        <fullName evidence="2">non-specific serine/threonine protein kinase</fullName>
        <ecNumber evidence="2">2.7.11.1</ecNumber>
    </recommendedName>
</protein>
<keyword evidence="7 20" id="KW-0732">Signal</keyword>
<dbReference type="SMART" id="SM00108">
    <property type="entry name" value="B_lectin"/>
    <property type="match status" value="1"/>
</dbReference>
<reference evidence="25" key="1">
    <citation type="journal article" date="2017" name="Nat. Commun.">
        <title>The asparagus genome sheds light on the origin and evolution of a young Y chromosome.</title>
        <authorList>
            <person name="Harkess A."/>
            <person name="Zhou J."/>
            <person name="Xu C."/>
            <person name="Bowers J.E."/>
            <person name="Van der Hulst R."/>
            <person name="Ayyampalayam S."/>
            <person name="Mercati F."/>
            <person name="Riccardi P."/>
            <person name="McKain M.R."/>
            <person name="Kakrana A."/>
            <person name="Tang H."/>
            <person name="Ray J."/>
            <person name="Groenendijk J."/>
            <person name="Arikit S."/>
            <person name="Mathioni S.M."/>
            <person name="Nakano M."/>
            <person name="Shan H."/>
            <person name="Telgmann-Rauber A."/>
            <person name="Kanno A."/>
            <person name="Yue Z."/>
            <person name="Chen H."/>
            <person name="Li W."/>
            <person name="Chen Y."/>
            <person name="Xu X."/>
            <person name="Zhang Y."/>
            <person name="Luo S."/>
            <person name="Chen H."/>
            <person name="Gao J."/>
            <person name="Mao Z."/>
            <person name="Pires J.C."/>
            <person name="Luo M."/>
            <person name="Kudrna D."/>
            <person name="Wing R.A."/>
            <person name="Meyers B.C."/>
            <person name="Yi K."/>
            <person name="Kong H."/>
            <person name="Lavrijsen P."/>
            <person name="Sunseri F."/>
            <person name="Falavigna A."/>
            <person name="Ye Y."/>
            <person name="Leebens-Mack J.H."/>
            <person name="Chen G."/>
        </authorList>
    </citation>
    <scope>NUCLEOTIDE SEQUENCE [LARGE SCALE GENOMIC DNA]</scope>
    <source>
        <strain evidence="25">cv. DH0086</strain>
    </source>
</reference>
<dbReference type="PROSITE" id="PS00107">
    <property type="entry name" value="PROTEIN_KINASE_ATP"/>
    <property type="match status" value="1"/>
</dbReference>
<comment type="subcellular location">
    <subcellularLocation>
        <location evidence="1">Membrane</location>
        <topology evidence="1">Single-pass type I membrane protein</topology>
    </subcellularLocation>
</comment>
<keyword evidence="10 18" id="KW-0067">ATP-binding</keyword>
<evidence type="ECO:0000256" key="7">
    <source>
        <dbReference type="ARBA" id="ARBA00022729"/>
    </source>
</evidence>
<comment type="catalytic activity">
    <reaction evidence="17">
        <text>L-seryl-[protein] + ATP = O-phospho-L-seryl-[protein] + ADP + H(+)</text>
        <dbReference type="Rhea" id="RHEA:17989"/>
        <dbReference type="Rhea" id="RHEA-COMP:9863"/>
        <dbReference type="Rhea" id="RHEA-COMP:11604"/>
        <dbReference type="ChEBI" id="CHEBI:15378"/>
        <dbReference type="ChEBI" id="CHEBI:29999"/>
        <dbReference type="ChEBI" id="CHEBI:30616"/>
        <dbReference type="ChEBI" id="CHEBI:83421"/>
        <dbReference type="ChEBI" id="CHEBI:456216"/>
        <dbReference type="EC" id="2.7.11.1"/>
    </reaction>
</comment>
<evidence type="ECO:0000256" key="8">
    <source>
        <dbReference type="ARBA" id="ARBA00022741"/>
    </source>
</evidence>
<dbReference type="AlphaFoldDB" id="A0A5P1F4Y8"/>
<sequence length="652" mass="71984">MHSSRKMFSKSPYFFPVHHFLLLLSLNTVLTLATDTISQGQSISGNQTIVSKGGIFELGFFTPGKSNNYYIGIWYKKIPTQTVVWVANREKPVSNPATSELKLAKDGNLVISHSKLPVWSSNTTSPSSSSSISIIATLLDTGNLVLRDQSNSSIILWQSFDHPTDTCLPNGWVGVNKITGEYQSLTSWRNTEDPSPGLFTKTIDPSGIHQLILQWNKSRSYWRSGVWNGKSFTLMPEMDGYNILRSEFVDNNKSRYYSYNFSDGILGRTLMHSSGQAQQWMWFNDEQGWVLVWAEPLSLCDIYSVCGTFGMCDNKDTPVCSCPSGFSPTSMRDWELEDWSSGCSRKTHLQCNDRNSTTGEKDGFLAIPNLLLPADSQPVATTSAEECEVACLNNCSCTAYSHGNGCSIWYGDIKNLKILSEGENRSGTLYLRLAASDLPRTGKRKLIIKIALSATVAIVLLTLMALIWICRRKGQGTSKFPEGPLVSFTYNELRRMTKNFSEKLGGGGFGLVFKGILSNSDFVAVKRLEGVRQGEKEFRNELGTLGRIQHVNLVRLRGFCCEGTEKILVGVALGGTKVAGMDGGSRTAKMMYTDTVEDADREDMGTMSECAGKVSVVGKEIADDDADMVDMGKMSEFVRKVTIVGMETVARS</sequence>
<evidence type="ECO:0000256" key="1">
    <source>
        <dbReference type="ARBA" id="ARBA00004479"/>
    </source>
</evidence>
<dbReference type="SUPFAM" id="SSF51110">
    <property type="entry name" value="alpha-D-mannose-specific plant lectins"/>
    <property type="match status" value="1"/>
</dbReference>
<evidence type="ECO:0000256" key="10">
    <source>
        <dbReference type="ARBA" id="ARBA00022840"/>
    </source>
</evidence>
<evidence type="ECO:0000256" key="12">
    <source>
        <dbReference type="ARBA" id="ARBA00023136"/>
    </source>
</evidence>
<keyword evidence="3" id="KW-0723">Serine/threonine-protein kinase</keyword>
<keyword evidence="25" id="KW-1185">Reference proteome</keyword>
<dbReference type="PROSITE" id="PS50927">
    <property type="entry name" value="BULB_LECTIN"/>
    <property type="match status" value="1"/>
</dbReference>
<dbReference type="InterPro" id="IPR001480">
    <property type="entry name" value="Bulb-type_lectin_dom"/>
</dbReference>
<comment type="catalytic activity">
    <reaction evidence="16">
        <text>L-threonyl-[protein] + ATP = O-phospho-L-threonyl-[protein] + ADP + H(+)</text>
        <dbReference type="Rhea" id="RHEA:46608"/>
        <dbReference type="Rhea" id="RHEA-COMP:11060"/>
        <dbReference type="Rhea" id="RHEA-COMP:11605"/>
        <dbReference type="ChEBI" id="CHEBI:15378"/>
        <dbReference type="ChEBI" id="CHEBI:30013"/>
        <dbReference type="ChEBI" id="CHEBI:30616"/>
        <dbReference type="ChEBI" id="CHEBI:61977"/>
        <dbReference type="ChEBI" id="CHEBI:456216"/>
        <dbReference type="EC" id="2.7.11.1"/>
    </reaction>
</comment>
<evidence type="ECO:0000259" key="21">
    <source>
        <dbReference type="PROSITE" id="PS50011"/>
    </source>
</evidence>
<dbReference type="PROSITE" id="PS50011">
    <property type="entry name" value="PROTEIN_KINASE_DOM"/>
    <property type="match status" value="1"/>
</dbReference>
<dbReference type="FunFam" id="3.30.200.20:FF:000059">
    <property type="entry name" value="S-receptor-like serine/threonine-protein kinase"/>
    <property type="match status" value="1"/>
</dbReference>
<feature type="transmembrane region" description="Helical" evidence="19">
    <location>
        <begin position="446"/>
        <end position="469"/>
    </location>
</feature>
<dbReference type="InterPro" id="IPR001245">
    <property type="entry name" value="Ser-Thr/Tyr_kinase_cat_dom"/>
</dbReference>
<dbReference type="Gene3D" id="3.30.200.20">
    <property type="entry name" value="Phosphorylase Kinase, domain 1"/>
    <property type="match status" value="1"/>
</dbReference>
<evidence type="ECO:0000313" key="24">
    <source>
        <dbReference type="EMBL" id="ONK71849.1"/>
    </source>
</evidence>